<dbReference type="Proteomes" id="UP000008810">
    <property type="component" value="Chromosome 5"/>
</dbReference>
<evidence type="ECO:0000313" key="1">
    <source>
        <dbReference type="EMBL" id="KQJ81822.1"/>
    </source>
</evidence>
<reference evidence="2" key="3">
    <citation type="submission" date="2018-08" db="UniProtKB">
        <authorList>
            <consortium name="EnsemblPlants"/>
        </authorList>
    </citation>
    <scope>IDENTIFICATION</scope>
    <source>
        <strain evidence="2">cv. Bd21</strain>
    </source>
</reference>
<dbReference type="GeneID" id="106865463"/>
<gene>
    <name evidence="2" type="primary">LOC106865463</name>
    <name evidence="1" type="ORF">BRADI_5g03275v3</name>
</gene>
<keyword evidence="3" id="KW-1185">Reference proteome</keyword>
<sequence>MADGKAPRETAFWRADRALAPGVSHEGDHEGLAPFGRTGLSPPTAVAVPDLMDRASFRRMVLAAIEEGRRSGGRRLHDRLLGESGLLPEVEEIRRNLYTFIEQKIGAERHASKSYMVYIQQKYTSSMPLVWSLLISRSQKEFMQKQRTELYAEAEDAEDGQNQTLGK</sequence>
<accession>A0A0Q3E2H0</accession>
<organism evidence="1">
    <name type="scientific">Brachypodium distachyon</name>
    <name type="common">Purple false brome</name>
    <name type="synonym">Trachynia distachya</name>
    <dbReference type="NCBI Taxonomy" id="15368"/>
    <lineage>
        <taxon>Eukaryota</taxon>
        <taxon>Viridiplantae</taxon>
        <taxon>Streptophyta</taxon>
        <taxon>Embryophyta</taxon>
        <taxon>Tracheophyta</taxon>
        <taxon>Spermatophyta</taxon>
        <taxon>Magnoliopsida</taxon>
        <taxon>Liliopsida</taxon>
        <taxon>Poales</taxon>
        <taxon>Poaceae</taxon>
        <taxon>BOP clade</taxon>
        <taxon>Pooideae</taxon>
        <taxon>Stipodae</taxon>
        <taxon>Brachypodieae</taxon>
        <taxon>Brachypodium</taxon>
    </lineage>
</organism>
<protein>
    <submittedName>
        <fullName evidence="1 2">Uncharacterized protein</fullName>
    </submittedName>
</protein>
<evidence type="ECO:0000313" key="3">
    <source>
        <dbReference type="Proteomes" id="UP000008810"/>
    </source>
</evidence>
<dbReference type="RefSeq" id="XP_024312170.1">
    <property type="nucleotide sequence ID" value="XM_024456402.1"/>
</dbReference>
<dbReference type="EnsemblPlants" id="KQJ81822">
    <property type="protein sequence ID" value="KQJ81822"/>
    <property type="gene ID" value="BRADI_5g03275v3"/>
</dbReference>
<dbReference type="Gramene" id="KQJ81822">
    <property type="protein sequence ID" value="KQJ81822"/>
    <property type="gene ID" value="BRADI_5g03275v3"/>
</dbReference>
<proteinExistence type="predicted"/>
<dbReference type="AlphaFoldDB" id="A0A0Q3E2H0"/>
<evidence type="ECO:0000313" key="2">
    <source>
        <dbReference type="EnsemblPlants" id="KQJ81822"/>
    </source>
</evidence>
<reference evidence="1" key="2">
    <citation type="submission" date="2017-06" db="EMBL/GenBank/DDBJ databases">
        <title>WGS assembly of Brachypodium distachyon.</title>
        <authorList>
            <consortium name="The International Brachypodium Initiative"/>
            <person name="Lucas S."/>
            <person name="Harmon-Smith M."/>
            <person name="Lail K."/>
            <person name="Tice H."/>
            <person name="Grimwood J."/>
            <person name="Bruce D."/>
            <person name="Barry K."/>
            <person name="Shu S."/>
            <person name="Lindquist E."/>
            <person name="Wang M."/>
            <person name="Pitluck S."/>
            <person name="Vogel J.P."/>
            <person name="Garvin D.F."/>
            <person name="Mockler T.C."/>
            <person name="Schmutz J."/>
            <person name="Rokhsar D."/>
            <person name="Bevan M.W."/>
        </authorList>
    </citation>
    <scope>NUCLEOTIDE SEQUENCE</scope>
    <source>
        <strain evidence="1">Bd21</strain>
    </source>
</reference>
<name>A0A0Q3E2H0_BRADI</name>
<dbReference type="EMBL" id="CM000884">
    <property type="protein sequence ID" value="KQJ81822.1"/>
    <property type="molecule type" value="Genomic_DNA"/>
</dbReference>
<reference evidence="1 2" key="1">
    <citation type="journal article" date="2010" name="Nature">
        <title>Genome sequencing and analysis of the model grass Brachypodium distachyon.</title>
        <authorList>
            <consortium name="International Brachypodium Initiative"/>
        </authorList>
    </citation>
    <scope>NUCLEOTIDE SEQUENCE [LARGE SCALE GENOMIC DNA]</scope>
    <source>
        <strain evidence="1">Bd21</strain>
        <strain evidence="2">cv. Bd21</strain>
    </source>
</reference>